<evidence type="ECO:0000259" key="11">
    <source>
        <dbReference type="PROSITE" id="PS50929"/>
    </source>
</evidence>
<dbReference type="PANTHER" id="PTHR24221">
    <property type="entry name" value="ATP-BINDING CASSETTE SUB-FAMILY B"/>
    <property type="match status" value="1"/>
</dbReference>
<dbReference type="AlphaFoldDB" id="A0A150L8I6"/>
<dbReference type="PROSITE" id="PS00211">
    <property type="entry name" value="ABC_TRANSPORTER_1"/>
    <property type="match status" value="1"/>
</dbReference>
<name>A0A150L8I6_9BACI</name>
<comment type="caution">
    <text evidence="12">The sequence shown here is derived from an EMBL/GenBank/DDBJ whole genome shotgun (WGS) entry which is preliminary data.</text>
</comment>
<evidence type="ECO:0000256" key="1">
    <source>
        <dbReference type="ARBA" id="ARBA00004651"/>
    </source>
</evidence>
<keyword evidence="13" id="KW-1185">Reference proteome</keyword>
<dbReference type="SUPFAM" id="SSF90123">
    <property type="entry name" value="ABC transporter transmembrane region"/>
    <property type="match status" value="1"/>
</dbReference>
<dbReference type="SUPFAM" id="SSF52540">
    <property type="entry name" value="P-loop containing nucleoside triphosphate hydrolases"/>
    <property type="match status" value="1"/>
</dbReference>
<feature type="transmembrane region" description="Helical" evidence="9">
    <location>
        <begin position="140"/>
        <end position="159"/>
    </location>
</feature>
<dbReference type="GO" id="GO:0140359">
    <property type="term" value="F:ABC-type transporter activity"/>
    <property type="evidence" value="ECO:0007669"/>
    <property type="project" value="InterPro"/>
</dbReference>
<dbReference type="GO" id="GO:0005524">
    <property type="term" value="F:ATP binding"/>
    <property type="evidence" value="ECO:0007669"/>
    <property type="project" value="UniProtKB-KW"/>
</dbReference>
<dbReference type="GO" id="GO:0005886">
    <property type="term" value="C:plasma membrane"/>
    <property type="evidence" value="ECO:0007669"/>
    <property type="project" value="UniProtKB-SubCell"/>
</dbReference>
<dbReference type="InterPro" id="IPR036640">
    <property type="entry name" value="ABC1_TM_sf"/>
</dbReference>
<feature type="domain" description="ABC transmembrane type-1" evidence="11">
    <location>
        <begin position="30"/>
        <end position="303"/>
    </location>
</feature>
<dbReference type="SMART" id="SM00382">
    <property type="entry name" value="AAA"/>
    <property type="match status" value="1"/>
</dbReference>
<evidence type="ECO:0000256" key="7">
    <source>
        <dbReference type="ARBA" id="ARBA00022989"/>
    </source>
</evidence>
<evidence type="ECO:0000256" key="8">
    <source>
        <dbReference type="ARBA" id="ARBA00023136"/>
    </source>
</evidence>
<dbReference type="Gene3D" id="1.20.1560.10">
    <property type="entry name" value="ABC transporter type 1, transmembrane domain"/>
    <property type="match status" value="1"/>
</dbReference>
<protein>
    <recommendedName>
        <fullName evidence="14">ABC transporter ATP-binding protein</fullName>
    </recommendedName>
</protein>
<dbReference type="GO" id="GO:0016887">
    <property type="term" value="F:ATP hydrolysis activity"/>
    <property type="evidence" value="ECO:0007669"/>
    <property type="project" value="InterPro"/>
</dbReference>
<dbReference type="OrthoDB" id="9806127at2"/>
<evidence type="ECO:0000256" key="9">
    <source>
        <dbReference type="SAM" id="Phobius"/>
    </source>
</evidence>
<dbReference type="PATRIC" id="fig|46224.3.peg.2238"/>
<feature type="transmembrane region" description="Helical" evidence="9">
    <location>
        <begin position="165"/>
        <end position="183"/>
    </location>
</feature>
<evidence type="ECO:0000313" key="12">
    <source>
        <dbReference type="EMBL" id="KYD08560.1"/>
    </source>
</evidence>
<evidence type="ECO:0000256" key="6">
    <source>
        <dbReference type="ARBA" id="ARBA00022840"/>
    </source>
</evidence>
<keyword evidence="5" id="KW-0547">Nucleotide-binding</keyword>
<comment type="subcellular location">
    <subcellularLocation>
        <location evidence="1">Cell membrane</location>
        <topology evidence="1">Multi-pass membrane protein</topology>
    </subcellularLocation>
</comment>
<accession>A0A150L8I6</accession>
<dbReference type="InterPro" id="IPR003439">
    <property type="entry name" value="ABC_transporter-like_ATP-bd"/>
</dbReference>
<evidence type="ECO:0000256" key="5">
    <source>
        <dbReference type="ARBA" id="ARBA00022741"/>
    </source>
</evidence>
<dbReference type="Pfam" id="PF00664">
    <property type="entry name" value="ABC_membrane"/>
    <property type="match status" value="1"/>
</dbReference>
<keyword evidence="3" id="KW-1003">Cell membrane</keyword>
<dbReference type="InterPro" id="IPR017871">
    <property type="entry name" value="ABC_transporter-like_CS"/>
</dbReference>
<dbReference type="InterPro" id="IPR027417">
    <property type="entry name" value="P-loop_NTPase"/>
</dbReference>
<dbReference type="GO" id="GO:0034040">
    <property type="term" value="F:ATPase-coupled lipid transmembrane transporter activity"/>
    <property type="evidence" value="ECO:0007669"/>
    <property type="project" value="TreeGrafter"/>
</dbReference>
<dbReference type="RefSeq" id="WP_084347540.1">
    <property type="nucleotide sequence ID" value="NZ_JBHJSX010000024.1"/>
</dbReference>
<dbReference type="STRING" id="46224.B4102_2729"/>
<gene>
    <name evidence="12" type="ORF">B4102_2729</name>
</gene>
<evidence type="ECO:0000256" key="3">
    <source>
        <dbReference type="ARBA" id="ARBA00022475"/>
    </source>
</evidence>
<sequence length="596" mass="68234">MNKYINRKGPTVTLFTMFKIPFQYAPIHSIILLLLTILDGLFFTLQVMVTTKLINSVVERQETNLLLIILLFVLVLSYQWLSQDIANLFKIKINIRISENINEQIIRKISRLHYNHIENNDSWDLISRVKPNMSKNVGNLFYKVLGFVTLVIKIVGILVMIFSQVWWAGILVAVLIIPLSFLVRKGAKENYKAEIAISNNTRRAEYFGNLMYQKDAVEERVMFGFGDFINDKYQHFYDQAQSVRFKTKRIWFVKMKAGSVVSSVFLISIIFSFLHPLLAGTITIGFFISISQAIFSLIQRMSWELTEYIDNFTTINEFKKDINRFFQLEEDLNALVLPSKKIPQLKSIEFENVKFKYPGTERYVLNGISFKMDANKTCAFVGANGSGKTTIIKLLTGLYDNYTGTIKINDIDIKSYSADELHAMYAVLFQDYNRYQITLKENILLGDINNFDSNSDKLNELIDAMNLRDLVNALPEGINTNLGKIKEDGVDISGGQWQRLSIIRALINRAPLKILDEPTASLDPISESILYQEFETLTKENTTILISHRLGATKLADEIFVVDSGRIVEKGTHGELMAQGGLYAEMFNSQKGWYMQ</sequence>
<evidence type="ECO:0000313" key="13">
    <source>
        <dbReference type="Proteomes" id="UP000075666"/>
    </source>
</evidence>
<organism evidence="12 13">
    <name type="scientific">Heyndrickxia sporothermodurans</name>
    <dbReference type="NCBI Taxonomy" id="46224"/>
    <lineage>
        <taxon>Bacteria</taxon>
        <taxon>Bacillati</taxon>
        <taxon>Bacillota</taxon>
        <taxon>Bacilli</taxon>
        <taxon>Bacillales</taxon>
        <taxon>Bacillaceae</taxon>
        <taxon>Heyndrickxia</taxon>
    </lineage>
</organism>
<evidence type="ECO:0000259" key="10">
    <source>
        <dbReference type="PROSITE" id="PS50893"/>
    </source>
</evidence>
<dbReference type="EMBL" id="LQYN01000030">
    <property type="protein sequence ID" value="KYD08560.1"/>
    <property type="molecule type" value="Genomic_DNA"/>
</dbReference>
<dbReference type="Proteomes" id="UP000075666">
    <property type="component" value="Unassembled WGS sequence"/>
</dbReference>
<keyword evidence="2" id="KW-0813">Transport</keyword>
<dbReference type="InterPro" id="IPR003593">
    <property type="entry name" value="AAA+_ATPase"/>
</dbReference>
<evidence type="ECO:0008006" key="14">
    <source>
        <dbReference type="Google" id="ProtNLM"/>
    </source>
</evidence>
<dbReference type="InterPro" id="IPR039421">
    <property type="entry name" value="Type_1_exporter"/>
</dbReference>
<evidence type="ECO:0000256" key="4">
    <source>
        <dbReference type="ARBA" id="ARBA00022692"/>
    </source>
</evidence>
<dbReference type="FunFam" id="3.40.50.300:FF:000854">
    <property type="entry name" value="Multidrug ABC transporter ATP-binding protein"/>
    <property type="match status" value="1"/>
</dbReference>
<reference evidence="12 13" key="1">
    <citation type="submission" date="2016-01" db="EMBL/GenBank/DDBJ databases">
        <title>Genome Sequences of Twelve Sporeforming Bacillus Species Isolated from Foods.</title>
        <authorList>
            <person name="Berendsen E.M."/>
            <person name="Wells-Bennik M.H."/>
            <person name="Krawcyk A.O."/>
            <person name="De Jong A."/>
            <person name="Holsappel S."/>
            <person name="Eijlander R.T."/>
            <person name="Kuipers O.P."/>
        </authorList>
    </citation>
    <scope>NUCLEOTIDE SEQUENCE [LARGE SCALE GENOMIC DNA]</scope>
    <source>
        <strain evidence="12 13">B4102</strain>
    </source>
</reference>
<proteinExistence type="predicted"/>
<dbReference type="PANTHER" id="PTHR24221:SF646">
    <property type="entry name" value="HAEMOLYSIN SECRETION ATP-BINDING PROTEIN"/>
    <property type="match status" value="1"/>
</dbReference>
<keyword evidence="6" id="KW-0067">ATP-binding</keyword>
<dbReference type="PROSITE" id="PS50929">
    <property type="entry name" value="ABC_TM1F"/>
    <property type="match status" value="1"/>
</dbReference>
<keyword evidence="7 9" id="KW-1133">Transmembrane helix</keyword>
<feature type="transmembrane region" description="Helical" evidence="9">
    <location>
        <begin position="63"/>
        <end position="81"/>
    </location>
</feature>
<keyword evidence="4 9" id="KW-0812">Transmembrane</keyword>
<keyword evidence="8 9" id="KW-0472">Membrane</keyword>
<dbReference type="Gene3D" id="3.40.50.300">
    <property type="entry name" value="P-loop containing nucleotide triphosphate hydrolases"/>
    <property type="match status" value="1"/>
</dbReference>
<feature type="domain" description="ABC transporter" evidence="10">
    <location>
        <begin position="348"/>
        <end position="589"/>
    </location>
</feature>
<dbReference type="PROSITE" id="PS50893">
    <property type="entry name" value="ABC_TRANSPORTER_2"/>
    <property type="match status" value="1"/>
</dbReference>
<feature type="transmembrane region" description="Helical" evidence="9">
    <location>
        <begin position="251"/>
        <end position="271"/>
    </location>
</feature>
<evidence type="ECO:0000256" key="2">
    <source>
        <dbReference type="ARBA" id="ARBA00022448"/>
    </source>
</evidence>
<feature type="transmembrane region" description="Helical" evidence="9">
    <location>
        <begin position="21"/>
        <end position="43"/>
    </location>
</feature>
<dbReference type="InterPro" id="IPR011527">
    <property type="entry name" value="ABC1_TM_dom"/>
</dbReference>
<dbReference type="Pfam" id="PF00005">
    <property type="entry name" value="ABC_tran"/>
    <property type="match status" value="1"/>
</dbReference>